<name>A0A9P4ND04_9PLEO</name>
<evidence type="ECO:0000313" key="3">
    <source>
        <dbReference type="EMBL" id="KAF2271016.1"/>
    </source>
</evidence>
<keyword evidence="2" id="KW-0812">Transmembrane</keyword>
<protein>
    <submittedName>
        <fullName evidence="3">Uncharacterized protein</fullName>
    </submittedName>
</protein>
<accession>A0A9P4ND04</accession>
<keyword evidence="2" id="KW-0472">Membrane</keyword>
<evidence type="ECO:0000256" key="1">
    <source>
        <dbReference type="SAM" id="MobiDB-lite"/>
    </source>
</evidence>
<dbReference type="Proteomes" id="UP000800093">
    <property type="component" value="Unassembled WGS sequence"/>
</dbReference>
<evidence type="ECO:0000256" key="2">
    <source>
        <dbReference type="SAM" id="Phobius"/>
    </source>
</evidence>
<evidence type="ECO:0000313" key="4">
    <source>
        <dbReference type="Proteomes" id="UP000800093"/>
    </source>
</evidence>
<feature type="transmembrane region" description="Helical" evidence="2">
    <location>
        <begin position="567"/>
        <end position="593"/>
    </location>
</feature>
<dbReference type="AlphaFoldDB" id="A0A9P4ND04"/>
<organism evidence="3 4">
    <name type="scientific">Lojkania enalia</name>
    <dbReference type="NCBI Taxonomy" id="147567"/>
    <lineage>
        <taxon>Eukaryota</taxon>
        <taxon>Fungi</taxon>
        <taxon>Dikarya</taxon>
        <taxon>Ascomycota</taxon>
        <taxon>Pezizomycotina</taxon>
        <taxon>Dothideomycetes</taxon>
        <taxon>Pleosporomycetidae</taxon>
        <taxon>Pleosporales</taxon>
        <taxon>Pleosporales incertae sedis</taxon>
        <taxon>Lojkania</taxon>
    </lineage>
</organism>
<feature type="transmembrane region" description="Helical" evidence="2">
    <location>
        <begin position="12"/>
        <end position="39"/>
    </location>
</feature>
<keyword evidence="4" id="KW-1185">Reference proteome</keyword>
<feature type="transmembrane region" description="Helical" evidence="2">
    <location>
        <begin position="84"/>
        <end position="104"/>
    </location>
</feature>
<dbReference type="EMBL" id="ML986578">
    <property type="protein sequence ID" value="KAF2271016.1"/>
    <property type="molecule type" value="Genomic_DNA"/>
</dbReference>
<proteinExistence type="predicted"/>
<comment type="caution">
    <text evidence="3">The sequence shown here is derived from an EMBL/GenBank/DDBJ whole genome shotgun (WGS) entry which is preliminary data.</text>
</comment>
<sequence>MLKIENLDVSTVAGLIAAGVFIVQFIIPTVFPLILVGFLKTENSAATWSVVSRTLHASHWPVILRTDSVGVQGVRGSVRIIATLEWILLSLISVTSIVTPLGLYQTVLPQDRLKEETFSYAKDLSPMGLGTLPRRNDFGLSRFCFGYKPEICPWSETVFIEESNATDYTADLPEGYDVRIPQNITEIYSAGLSKLSNTVSSVFDIQWRTYRKVLKSSIMREGQPYLIGDYRHLSQLVLNDAWEAVAGLIVNTKTCGIGFRNHTTPPPLPFGSTWTEDILFIEPETECVDLNITLDFSIPLAVDKHEDISNLSITDHGGFANLAKDIPSIGLGPIQICEIEHTLLFDPGTEWSVPMYSCASASKASIKTVLFRYNGTESLHSLDIVDIKPIKYSREEDKPLWAVENWTMQLHYLNPIWGITLPEHANQPNISTARQEFLYLPGHGNYRYAIPSNEAQFLAGVDFYSRIMALAYQQDPSSVSSTRVTPDYSGASNLALYNKWQDYSHNNSMAARIINLIWTDISANAVVGIKSQLPSEPLHNLASKRDESTTRVQVPITVYTRRVRFHYVYGILAFLALSCSGLLALISLTMMLIGRATPSTMRRFLDQTSAGWILTTFLYTNDCSPSASRANWLRPVERKQIDLGGQYPRAAGEPSRVPLDPRGVGASIAGHSPVTPYGKLNDASISLHSLSSPQPYSPVNNQGAAVSYCNQGADLAHNFPYSHVPPDSGMLSPQGGGYS</sequence>
<dbReference type="OrthoDB" id="3034003at2759"/>
<feature type="region of interest" description="Disordered" evidence="1">
    <location>
        <begin position="720"/>
        <end position="739"/>
    </location>
</feature>
<reference evidence="4" key="1">
    <citation type="journal article" date="2020" name="Stud. Mycol.">
        <title>101 Dothideomycetes genomes: A test case for predicting lifestyles and emergence of pathogens.</title>
        <authorList>
            <person name="Haridas S."/>
            <person name="Albert R."/>
            <person name="Binder M."/>
            <person name="Bloem J."/>
            <person name="LaButti K."/>
            <person name="Salamov A."/>
            <person name="Andreopoulos B."/>
            <person name="Baker S."/>
            <person name="Barry K."/>
            <person name="Bills G."/>
            <person name="Bluhm B."/>
            <person name="Cannon C."/>
            <person name="Castanera R."/>
            <person name="Culley D."/>
            <person name="Daum C."/>
            <person name="Ezra D."/>
            <person name="Gonzalez J."/>
            <person name="Henrissat B."/>
            <person name="Kuo A."/>
            <person name="Liang C."/>
            <person name="Lipzen A."/>
            <person name="Lutzoni F."/>
            <person name="Magnuson J."/>
            <person name="Mondo S."/>
            <person name="Nolan M."/>
            <person name="Ohm R."/>
            <person name="Pangilinan J."/>
            <person name="Park H.-J."/>
            <person name="Ramirez L."/>
            <person name="Alfaro M."/>
            <person name="Sun H."/>
            <person name="Tritt A."/>
            <person name="Yoshinaga Y."/>
            <person name="Zwiers L.-H."/>
            <person name="Turgeon B."/>
            <person name="Goodwin S."/>
            <person name="Spatafora J."/>
            <person name="Crous P."/>
            <person name="Grigoriev I."/>
        </authorList>
    </citation>
    <scope>NUCLEOTIDE SEQUENCE [LARGE SCALE GENOMIC DNA]</scope>
    <source>
        <strain evidence="4">CBS 304.66</strain>
    </source>
</reference>
<keyword evidence="2" id="KW-1133">Transmembrane helix</keyword>
<gene>
    <name evidence="3" type="ORF">CC78DRAFT_563594</name>
</gene>